<dbReference type="InterPro" id="IPR039630">
    <property type="entry name" value="FAM149"/>
</dbReference>
<dbReference type="InterPro" id="IPR022194">
    <property type="entry name" value="DUF3719"/>
</dbReference>
<feature type="compositionally biased region" description="Polar residues" evidence="2">
    <location>
        <begin position="435"/>
        <end position="446"/>
    </location>
</feature>
<dbReference type="Pfam" id="PF12516">
    <property type="entry name" value="DUF3719"/>
    <property type="match status" value="1"/>
</dbReference>
<feature type="domain" description="DUF3719" evidence="3">
    <location>
        <begin position="143"/>
        <end position="191"/>
    </location>
</feature>
<evidence type="ECO:0000259" key="3">
    <source>
        <dbReference type="Pfam" id="PF12516"/>
    </source>
</evidence>
<keyword evidence="5" id="KW-1185">Reference proteome</keyword>
<reference evidence="4" key="3">
    <citation type="submission" date="2025-09" db="UniProtKB">
        <authorList>
            <consortium name="Ensembl"/>
        </authorList>
    </citation>
    <scope>IDENTIFICATION</scope>
</reference>
<accession>A0A4W5JKU1</accession>
<evidence type="ECO:0000256" key="1">
    <source>
        <dbReference type="ARBA" id="ARBA00008309"/>
    </source>
</evidence>
<protein>
    <submittedName>
        <fullName evidence="4">Family with sequence similarity 149 member A</fullName>
    </submittedName>
</protein>
<dbReference type="GeneTree" id="ENSGT00530000063727"/>
<evidence type="ECO:0000313" key="5">
    <source>
        <dbReference type="Proteomes" id="UP000314982"/>
    </source>
</evidence>
<dbReference type="STRING" id="62062.ENSHHUP00000004277"/>
<comment type="similarity">
    <text evidence="1">Belongs to the FAM149 family.</text>
</comment>
<reference evidence="4" key="2">
    <citation type="submission" date="2025-08" db="UniProtKB">
        <authorList>
            <consortium name="Ensembl"/>
        </authorList>
    </citation>
    <scope>IDENTIFICATION</scope>
</reference>
<reference evidence="5" key="1">
    <citation type="submission" date="2018-06" db="EMBL/GenBank/DDBJ databases">
        <title>Genome assembly of Danube salmon.</title>
        <authorList>
            <person name="Macqueen D.J."/>
            <person name="Gundappa M.K."/>
        </authorList>
    </citation>
    <scope>NUCLEOTIDE SEQUENCE [LARGE SCALE GENOMIC DNA]</scope>
</reference>
<evidence type="ECO:0000256" key="2">
    <source>
        <dbReference type="SAM" id="MobiDB-lite"/>
    </source>
</evidence>
<dbReference type="Proteomes" id="UP000314982">
    <property type="component" value="Unassembled WGS sequence"/>
</dbReference>
<feature type="compositionally biased region" description="Basic and acidic residues" evidence="2">
    <location>
        <begin position="414"/>
        <end position="428"/>
    </location>
</feature>
<evidence type="ECO:0000313" key="4">
    <source>
        <dbReference type="Ensembl" id="ENSHHUP00000004277.1"/>
    </source>
</evidence>
<proteinExistence type="inferred from homology"/>
<dbReference type="PANTHER" id="PTHR31997">
    <property type="entry name" value="AGAP003710-PA"/>
    <property type="match status" value="1"/>
</dbReference>
<organism evidence="4 5">
    <name type="scientific">Hucho hucho</name>
    <name type="common">huchen</name>
    <dbReference type="NCBI Taxonomy" id="62062"/>
    <lineage>
        <taxon>Eukaryota</taxon>
        <taxon>Metazoa</taxon>
        <taxon>Chordata</taxon>
        <taxon>Craniata</taxon>
        <taxon>Vertebrata</taxon>
        <taxon>Euteleostomi</taxon>
        <taxon>Actinopterygii</taxon>
        <taxon>Neopterygii</taxon>
        <taxon>Teleostei</taxon>
        <taxon>Protacanthopterygii</taxon>
        <taxon>Salmoniformes</taxon>
        <taxon>Salmonidae</taxon>
        <taxon>Salmoninae</taxon>
        <taxon>Hucho</taxon>
    </lineage>
</organism>
<sequence>MPAAAVTQGVPLSLGALPGSSLPLLVHPLHTDYCRLGDHSRGRALIVIGKKLVSERSIFSNTSLFTRGSQGGAIASQLSELSSYQSSCGGVTPERRLTCWSETQSCATGLSTEQSSLYSWRYDEFDRVNTQHVRQLFSDVDELLYEGRVNSSSLGLQEECQEWNGHSPHLRILGNQLESPNQEGFQYVHRRVVASGGRGSAVLPPCVDKREDSGELCVEGHSLSPTPCKLQGATPLSHSLCDHSSLLQEEVYEAEGRMEEFLAYDAKDTEDEWVGQRGVWGSVGAAGRSGVPPVSPHACIRDAVADEAFDDMWKEVVNSLGELLHKHWQRQITGGAGHRGVLEALGGVLGDPCPHINSKCQRVPLSRGSNTRSMLLWSNCCPSTQASQVSSTFKINLNGVMTIQAKPLQQRQHGFTEKSNCDLEDRPSRAPAPTVSPSRRACSTPSHRAPGPAQRVLPLPRLHICSRTSSTSRCTSSRGRARSCLSPRHTVPRHRVIRGTRLTTVTEGQSSSILSSIQNQRLLPLLHADQSELEPSVSTAAPMQLRGRILQGGHATVPISILPPLREPTLLLESLSRPNTTHTLRSDTPMKRLFTPMDFTCHMKTGKGPHPDDCALIGVTGFGVGNTCSASSGFSESTMATRRHQRPPSSSVEGESGTEPLLFGVPHQRKVFGRFPGHVKKRVQVVLS</sequence>
<feature type="region of interest" description="Disordered" evidence="2">
    <location>
        <begin position="410"/>
        <end position="454"/>
    </location>
</feature>
<feature type="region of interest" description="Disordered" evidence="2">
    <location>
        <begin position="633"/>
        <end position="661"/>
    </location>
</feature>
<name>A0A4W5JKU1_9TELE</name>
<dbReference type="Ensembl" id="ENSHHUT00000004417.1">
    <property type="protein sequence ID" value="ENSHHUP00000004277.1"/>
    <property type="gene ID" value="ENSHHUG00000002670.1"/>
</dbReference>
<dbReference type="AlphaFoldDB" id="A0A4W5JKU1"/>
<dbReference type="PANTHER" id="PTHR31997:SF2">
    <property type="entry name" value="PROTEIN FAM149A"/>
    <property type="match status" value="1"/>
</dbReference>